<dbReference type="InterPro" id="IPR011701">
    <property type="entry name" value="MFS"/>
</dbReference>
<dbReference type="GO" id="GO:0022857">
    <property type="term" value="F:transmembrane transporter activity"/>
    <property type="evidence" value="ECO:0007669"/>
    <property type="project" value="InterPro"/>
</dbReference>
<feature type="transmembrane region" description="Helical" evidence="5">
    <location>
        <begin position="162"/>
        <end position="182"/>
    </location>
</feature>
<evidence type="ECO:0000313" key="6">
    <source>
        <dbReference type="EMBL" id="EED17188.1"/>
    </source>
</evidence>
<dbReference type="GO" id="GO:0016020">
    <property type="term" value="C:membrane"/>
    <property type="evidence" value="ECO:0007669"/>
    <property type="project" value="UniProtKB-SubCell"/>
</dbReference>
<dbReference type="Pfam" id="PF07690">
    <property type="entry name" value="MFS_1"/>
    <property type="match status" value="1"/>
</dbReference>
<sequence length="408" mass="44862">MTVLGFISGLVCNRIGVRWTLVIGTLGYAPYAAALYTNAAFGNTWFPILGAATCGISAVFLWTASGAINLVVPFVHHRGRAVATKFAFQNVGGFIGGAISLGLNINQNRAGRVSDATYFAFISIMCLGLPLAATIPRPSRVKRSDGSRVVEHRFKSWNEELLSLKSVLSLKGFLLLVPFALYCQWDLSYMWGWNAVYHTVRARALLSTLFYLVGPTILGPVQGWLMDRKRWSRRTRARYGMTIYTIVTALTWVYGLIVQYQYDKREAATAIDIVDPVFVKSCLLFILYGLIENSGMMVIYWLIGSLGLDPGKVASIVGLVTGIGSFGSTMAFVLGACNVSLKWQLWANVIAFLASLPGLLYVSWTMITEDDKLEEATTANYSITSLEDSVEQNIPEVYTKRGETSSGI</sequence>
<dbReference type="InterPro" id="IPR051617">
    <property type="entry name" value="UNC-93-like_regulator"/>
</dbReference>
<proteinExistence type="predicted"/>
<organism evidence="6 7">
    <name type="scientific">Talaromyces stipitatus (strain ATCC 10500 / CBS 375.48 / QM 6759 / NRRL 1006)</name>
    <name type="common">Penicillium stipitatum</name>
    <dbReference type="NCBI Taxonomy" id="441959"/>
    <lineage>
        <taxon>Eukaryota</taxon>
        <taxon>Fungi</taxon>
        <taxon>Dikarya</taxon>
        <taxon>Ascomycota</taxon>
        <taxon>Pezizomycotina</taxon>
        <taxon>Eurotiomycetes</taxon>
        <taxon>Eurotiomycetidae</taxon>
        <taxon>Eurotiales</taxon>
        <taxon>Trichocomaceae</taxon>
        <taxon>Talaromyces</taxon>
        <taxon>Talaromyces sect. Talaromyces</taxon>
    </lineage>
</organism>
<name>B8MI26_TALSN</name>
<evidence type="ECO:0000256" key="3">
    <source>
        <dbReference type="ARBA" id="ARBA00022989"/>
    </source>
</evidence>
<dbReference type="InParanoid" id="B8MI26"/>
<dbReference type="EMBL" id="EQ962656">
    <property type="protein sequence ID" value="EED17188.1"/>
    <property type="molecule type" value="Genomic_DNA"/>
</dbReference>
<comment type="subcellular location">
    <subcellularLocation>
        <location evidence="1">Membrane</location>
        <topology evidence="1">Multi-pass membrane protein</topology>
    </subcellularLocation>
</comment>
<accession>B8MI26</accession>
<feature type="transmembrane region" description="Helical" evidence="5">
    <location>
        <begin position="277"/>
        <end position="301"/>
    </location>
</feature>
<feature type="transmembrane region" description="Helical" evidence="5">
    <location>
        <begin position="117"/>
        <end position="135"/>
    </location>
</feature>
<dbReference type="Gene3D" id="1.20.1250.20">
    <property type="entry name" value="MFS general substrate transporter like domains"/>
    <property type="match status" value="1"/>
</dbReference>
<dbReference type="AlphaFoldDB" id="B8MI26"/>
<dbReference type="VEuPathDB" id="FungiDB:TSTA_022420"/>
<evidence type="ECO:0000256" key="4">
    <source>
        <dbReference type="ARBA" id="ARBA00023136"/>
    </source>
</evidence>
<keyword evidence="7" id="KW-1185">Reference proteome</keyword>
<feature type="transmembrane region" description="Helical" evidence="5">
    <location>
        <begin position="237"/>
        <end position="257"/>
    </location>
</feature>
<evidence type="ECO:0008006" key="8">
    <source>
        <dbReference type="Google" id="ProtNLM"/>
    </source>
</evidence>
<dbReference type="InterPro" id="IPR036259">
    <property type="entry name" value="MFS_trans_sf"/>
</dbReference>
<feature type="transmembrane region" description="Helical" evidence="5">
    <location>
        <begin position="87"/>
        <end position="105"/>
    </location>
</feature>
<evidence type="ECO:0000256" key="2">
    <source>
        <dbReference type="ARBA" id="ARBA00022692"/>
    </source>
</evidence>
<evidence type="ECO:0000256" key="1">
    <source>
        <dbReference type="ARBA" id="ARBA00004141"/>
    </source>
</evidence>
<dbReference type="OMA" id="NTWFPIL"/>
<dbReference type="PhylomeDB" id="B8MI26"/>
<evidence type="ECO:0000256" key="5">
    <source>
        <dbReference type="SAM" id="Phobius"/>
    </source>
</evidence>
<dbReference type="HOGENOM" id="CLU_030884_2_0_1"/>
<reference evidence="7" key="1">
    <citation type="journal article" date="2015" name="Genome Announc.">
        <title>Genome sequence of the AIDS-associated pathogen Penicillium marneffei (ATCC18224) and its near taxonomic relative Talaromyces stipitatus (ATCC10500).</title>
        <authorList>
            <person name="Nierman W.C."/>
            <person name="Fedorova-Abrams N.D."/>
            <person name="Andrianopoulos A."/>
        </authorList>
    </citation>
    <scope>NUCLEOTIDE SEQUENCE [LARGE SCALE GENOMIC DNA]</scope>
    <source>
        <strain evidence="7">ATCC 10500 / CBS 375.48 / QM 6759 / NRRL 1006</strain>
    </source>
</reference>
<dbReference type="PANTHER" id="PTHR23294">
    <property type="entry name" value="ET TRANSLATION PRODUCT-RELATED"/>
    <property type="match status" value="1"/>
</dbReference>
<feature type="transmembrane region" description="Helical" evidence="5">
    <location>
        <begin position="313"/>
        <end position="333"/>
    </location>
</feature>
<dbReference type="GeneID" id="8107079"/>
<dbReference type="RefSeq" id="XP_002484422.1">
    <property type="nucleotide sequence ID" value="XM_002484377.1"/>
</dbReference>
<dbReference type="OrthoDB" id="417877at2759"/>
<dbReference type="Proteomes" id="UP000001745">
    <property type="component" value="Unassembled WGS sequence"/>
</dbReference>
<feature type="transmembrane region" description="Helical" evidence="5">
    <location>
        <begin position="345"/>
        <end position="364"/>
    </location>
</feature>
<feature type="transmembrane region" description="Helical" evidence="5">
    <location>
        <begin position="202"/>
        <end position="225"/>
    </location>
</feature>
<evidence type="ECO:0000313" key="7">
    <source>
        <dbReference type="Proteomes" id="UP000001745"/>
    </source>
</evidence>
<protein>
    <recommendedName>
        <fullName evidence="8">MFS transporter</fullName>
    </recommendedName>
</protein>
<dbReference type="eggNOG" id="KOG3098">
    <property type="taxonomic scope" value="Eukaryota"/>
</dbReference>
<gene>
    <name evidence="6" type="ORF">TSTA_022420</name>
</gene>
<feature type="transmembrane region" description="Helical" evidence="5">
    <location>
        <begin position="45"/>
        <end position="75"/>
    </location>
</feature>
<keyword evidence="2 5" id="KW-0812">Transmembrane</keyword>
<keyword evidence="4 5" id="KW-0472">Membrane</keyword>
<dbReference type="SUPFAM" id="SSF103473">
    <property type="entry name" value="MFS general substrate transporter"/>
    <property type="match status" value="1"/>
</dbReference>
<keyword evidence="3 5" id="KW-1133">Transmembrane helix</keyword>
<dbReference type="PANTHER" id="PTHR23294:SF59">
    <property type="entry name" value="UNC93-LIKE PROTEIN C922.05C"/>
    <property type="match status" value="1"/>
</dbReference>